<dbReference type="Gene3D" id="1.10.630.10">
    <property type="entry name" value="Cytochrome P450"/>
    <property type="match status" value="1"/>
</dbReference>
<dbReference type="GO" id="GO:0005506">
    <property type="term" value="F:iron ion binding"/>
    <property type="evidence" value="ECO:0007669"/>
    <property type="project" value="InterPro"/>
</dbReference>
<dbReference type="PANTHER" id="PTHR46300:SF2">
    <property type="entry name" value="CYTOCHROME P450 MONOOXYGENASE ALNH-RELATED"/>
    <property type="match status" value="1"/>
</dbReference>
<comment type="similarity">
    <text evidence="1">Belongs to the cytochrome P450 family.</text>
</comment>
<evidence type="ECO:0000256" key="2">
    <source>
        <dbReference type="ARBA" id="ARBA00022723"/>
    </source>
</evidence>
<dbReference type="InterPro" id="IPR001128">
    <property type="entry name" value="Cyt_P450"/>
</dbReference>
<protein>
    <submittedName>
        <fullName evidence="7">Cytochrome p450</fullName>
    </submittedName>
</protein>
<dbReference type="EMBL" id="PXOA01000209">
    <property type="protein sequence ID" value="RFU78522.1"/>
    <property type="molecule type" value="Genomic_DNA"/>
</dbReference>
<keyword evidence="2 6" id="KW-0479">Metal-binding</keyword>
<reference evidence="7 8" key="1">
    <citation type="journal article" date="2018" name="PLoS Pathog.">
        <title>Evolution of structural diversity of trichothecenes, a family of toxins produced by plant pathogenic and entomopathogenic fungi.</title>
        <authorList>
            <person name="Proctor R.H."/>
            <person name="McCormick S.P."/>
            <person name="Kim H.S."/>
            <person name="Cardoza R.E."/>
            <person name="Stanley A.M."/>
            <person name="Lindo L."/>
            <person name="Kelly A."/>
            <person name="Brown D.W."/>
            <person name="Lee T."/>
            <person name="Vaughan M.M."/>
            <person name="Alexander N.J."/>
            <person name="Busman M."/>
            <person name="Gutierrez S."/>
        </authorList>
    </citation>
    <scope>NUCLEOTIDE SEQUENCE [LARGE SCALE GENOMIC DNA]</scope>
    <source>
        <strain evidence="7 8">IBT 40837</strain>
    </source>
</reference>
<dbReference type="GO" id="GO:0004497">
    <property type="term" value="F:monooxygenase activity"/>
    <property type="evidence" value="ECO:0007669"/>
    <property type="project" value="UniProtKB-KW"/>
</dbReference>
<dbReference type="OrthoDB" id="1103324at2759"/>
<keyword evidence="6" id="KW-0349">Heme</keyword>
<evidence type="ECO:0000313" key="7">
    <source>
        <dbReference type="EMBL" id="RFU78522.1"/>
    </source>
</evidence>
<proteinExistence type="inferred from homology"/>
<dbReference type="STRING" id="490622.A0A395NR29"/>
<dbReference type="PRINTS" id="PR00463">
    <property type="entry name" value="EP450I"/>
</dbReference>
<evidence type="ECO:0000256" key="3">
    <source>
        <dbReference type="ARBA" id="ARBA00023002"/>
    </source>
</evidence>
<dbReference type="PANTHER" id="PTHR46300">
    <property type="entry name" value="P450, PUTATIVE (EUROFUNG)-RELATED-RELATED"/>
    <property type="match status" value="1"/>
</dbReference>
<comment type="caution">
    <text evidence="7">The sequence shown here is derived from an EMBL/GenBank/DDBJ whole genome shotgun (WGS) entry which is preliminary data.</text>
</comment>
<dbReference type="InterPro" id="IPR050364">
    <property type="entry name" value="Cytochrome_P450_fung"/>
</dbReference>
<dbReference type="GO" id="GO:0016705">
    <property type="term" value="F:oxidoreductase activity, acting on paired donors, with incorporation or reduction of molecular oxygen"/>
    <property type="evidence" value="ECO:0007669"/>
    <property type="project" value="InterPro"/>
</dbReference>
<name>A0A395NR29_TRIAR</name>
<dbReference type="InterPro" id="IPR002401">
    <property type="entry name" value="Cyt_P450_E_grp-I"/>
</dbReference>
<organism evidence="7 8">
    <name type="scientific">Trichoderma arundinaceum</name>
    <dbReference type="NCBI Taxonomy" id="490622"/>
    <lineage>
        <taxon>Eukaryota</taxon>
        <taxon>Fungi</taxon>
        <taxon>Dikarya</taxon>
        <taxon>Ascomycota</taxon>
        <taxon>Pezizomycotina</taxon>
        <taxon>Sordariomycetes</taxon>
        <taxon>Hypocreomycetidae</taxon>
        <taxon>Hypocreales</taxon>
        <taxon>Hypocreaceae</taxon>
        <taxon>Trichoderma</taxon>
    </lineage>
</organism>
<comment type="cofactor">
    <cofactor evidence="6">
        <name>heme</name>
        <dbReference type="ChEBI" id="CHEBI:30413"/>
    </cofactor>
</comment>
<dbReference type="PRINTS" id="PR00385">
    <property type="entry name" value="P450"/>
</dbReference>
<dbReference type="InterPro" id="IPR036396">
    <property type="entry name" value="Cyt_P450_sf"/>
</dbReference>
<keyword evidence="4 6" id="KW-0408">Iron</keyword>
<sequence length="413" mass="46898">MFMSADERWKLRRKLYFQMLQETKCNEDHMRLVEAETAQLIHDIAIQPESIMFHPGRMSNSITMSMVYGIRTPRYDTPHYVKLQAIMTELSSIGEIGATPPVDLLSILKYLPGKLWGNWKTRAVNLRQAIINLHSPLVDEVLQRREKIGKSDTFLDGVFDRQDKLQLTRNEIDIMCGNLLEGGTDTIATTLLSLCQIMATYPDLVAEAQSEIDSVLDEYTLPSWEHYKKLPMVSMIVKEIIRWRPPAPSAFPHALASDDEIDGMKIPKGSTVVLNIWGMHHDPARYPNPENFDPFRFKNQTEPASVYTNSGHDKRDHFGYGAGRRICPGIHLAERALFLGAARILWAFTIKHKVDGNGKQVPIDLEPATAYRDGFLNQCRPFEVDIKVRSEKRGEAIVAAAKKAEVEIFSAYS</sequence>
<dbReference type="SUPFAM" id="SSF48264">
    <property type="entry name" value="Cytochrome P450"/>
    <property type="match status" value="1"/>
</dbReference>
<evidence type="ECO:0000313" key="8">
    <source>
        <dbReference type="Proteomes" id="UP000266272"/>
    </source>
</evidence>
<dbReference type="Proteomes" id="UP000266272">
    <property type="component" value="Unassembled WGS sequence"/>
</dbReference>
<dbReference type="CDD" id="cd11065">
    <property type="entry name" value="CYP64-like"/>
    <property type="match status" value="1"/>
</dbReference>
<evidence type="ECO:0000256" key="6">
    <source>
        <dbReference type="PIRSR" id="PIRSR602401-1"/>
    </source>
</evidence>
<evidence type="ECO:0000256" key="5">
    <source>
        <dbReference type="ARBA" id="ARBA00023033"/>
    </source>
</evidence>
<evidence type="ECO:0000256" key="1">
    <source>
        <dbReference type="ARBA" id="ARBA00010617"/>
    </source>
</evidence>
<keyword evidence="8" id="KW-1185">Reference proteome</keyword>
<feature type="binding site" description="axial binding residue" evidence="6">
    <location>
        <position position="327"/>
    </location>
    <ligand>
        <name>heme</name>
        <dbReference type="ChEBI" id="CHEBI:30413"/>
    </ligand>
    <ligandPart>
        <name>Fe</name>
        <dbReference type="ChEBI" id="CHEBI:18248"/>
    </ligandPart>
</feature>
<dbReference type="AlphaFoldDB" id="A0A395NR29"/>
<dbReference type="Pfam" id="PF00067">
    <property type="entry name" value="p450"/>
    <property type="match status" value="1"/>
</dbReference>
<accession>A0A395NR29</accession>
<dbReference type="GO" id="GO:0020037">
    <property type="term" value="F:heme binding"/>
    <property type="evidence" value="ECO:0007669"/>
    <property type="project" value="InterPro"/>
</dbReference>
<keyword evidence="3" id="KW-0560">Oxidoreductase</keyword>
<evidence type="ECO:0000256" key="4">
    <source>
        <dbReference type="ARBA" id="ARBA00023004"/>
    </source>
</evidence>
<keyword evidence="5" id="KW-0503">Monooxygenase</keyword>
<gene>
    <name evidence="7" type="ORF">TARUN_3769</name>
</gene>